<evidence type="ECO:0000259" key="2">
    <source>
        <dbReference type="Pfam" id="PF03078"/>
    </source>
</evidence>
<feature type="region of interest" description="Disordered" evidence="1">
    <location>
        <begin position="47"/>
        <end position="77"/>
    </location>
</feature>
<dbReference type="InterPro" id="IPR004312">
    <property type="entry name" value="ATHILA_Orf1_C"/>
</dbReference>
<dbReference type="EMBL" id="OX465086">
    <property type="protein sequence ID" value="CAI9263923.1"/>
    <property type="molecule type" value="Genomic_DNA"/>
</dbReference>
<sequence>MKPPPFFSIFHPLQTPPKFRSDLWPEFPAPPPPTTTYFRVFRPTPATIAESEHGRAKTGTGETSSKGGSKGKSKDPLFRLLNREDRKTYDFLVSNKRQVKSTKFLHRESFVSLGVLDGVQALFNNIGWGQFFHNRAATYVEPTLEFLTTFNPEEEAQTVTFQMLGEKRSLPHRVVNALMGTPVDNLYYQQDPWTGNFNEHYFWQQITNEPQY</sequence>
<proteinExistence type="predicted"/>
<organism evidence="3 4">
    <name type="scientific">Lactuca saligna</name>
    <name type="common">Willowleaf lettuce</name>
    <dbReference type="NCBI Taxonomy" id="75948"/>
    <lineage>
        <taxon>Eukaryota</taxon>
        <taxon>Viridiplantae</taxon>
        <taxon>Streptophyta</taxon>
        <taxon>Embryophyta</taxon>
        <taxon>Tracheophyta</taxon>
        <taxon>Spermatophyta</taxon>
        <taxon>Magnoliopsida</taxon>
        <taxon>eudicotyledons</taxon>
        <taxon>Gunneridae</taxon>
        <taxon>Pentapetalae</taxon>
        <taxon>asterids</taxon>
        <taxon>campanulids</taxon>
        <taxon>Asterales</taxon>
        <taxon>Asteraceae</taxon>
        <taxon>Cichorioideae</taxon>
        <taxon>Cichorieae</taxon>
        <taxon>Lactucinae</taxon>
        <taxon>Lactuca</taxon>
    </lineage>
</organism>
<dbReference type="Pfam" id="PF03078">
    <property type="entry name" value="ATHILA"/>
    <property type="match status" value="1"/>
</dbReference>
<name>A0AA35VPP3_LACSI</name>
<gene>
    <name evidence="3" type="ORF">LSALG_LOCUS4593</name>
</gene>
<dbReference type="AlphaFoldDB" id="A0AA35VPP3"/>
<evidence type="ECO:0000313" key="3">
    <source>
        <dbReference type="EMBL" id="CAI9263923.1"/>
    </source>
</evidence>
<accession>A0AA35VPP3</accession>
<dbReference type="Proteomes" id="UP001177003">
    <property type="component" value="Chromosome 0"/>
</dbReference>
<reference evidence="3" key="1">
    <citation type="submission" date="2023-04" db="EMBL/GenBank/DDBJ databases">
        <authorList>
            <person name="Vijverberg K."/>
            <person name="Xiong W."/>
            <person name="Schranz E."/>
        </authorList>
    </citation>
    <scope>NUCLEOTIDE SEQUENCE</scope>
</reference>
<protein>
    <recommendedName>
        <fullName evidence="2">Arabidopsis retrotransposon Orf1 C-terminal domain-containing protein</fullName>
    </recommendedName>
</protein>
<keyword evidence="4" id="KW-1185">Reference proteome</keyword>
<evidence type="ECO:0000313" key="4">
    <source>
        <dbReference type="Proteomes" id="UP001177003"/>
    </source>
</evidence>
<evidence type="ECO:0000256" key="1">
    <source>
        <dbReference type="SAM" id="MobiDB-lite"/>
    </source>
</evidence>
<feature type="compositionally biased region" description="Low complexity" evidence="1">
    <location>
        <begin position="57"/>
        <end position="67"/>
    </location>
</feature>
<feature type="domain" description="Arabidopsis retrotransposon Orf1 C-terminal" evidence="2">
    <location>
        <begin position="96"/>
        <end position="151"/>
    </location>
</feature>